<dbReference type="PANTHER" id="PTHR10584">
    <property type="entry name" value="SUGAR KINASE"/>
    <property type="match status" value="1"/>
</dbReference>
<comment type="caution">
    <text evidence="4">The sequence shown here is derived from an EMBL/GenBank/DDBJ whole genome shotgun (WGS) entry which is preliminary data.</text>
</comment>
<keyword evidence="1" id="KW-0808">Transferase</keyword>
<evidence type="ECO:0000313" key="4">
    <source>
        <dbReference type="EMBL" id="PIS16151.1"/>
    </source>
</evidence>
<dbReference type="InterPro" id="IPR011611">
    <property type="entry name" value="PfkB_dom"/>
</dbReference>
<dbReference type="Gene3D" id="3.40.1190.20">
    <property type="match status" value="1"/>
</dbReference>
<dbReference type="SUPFAM" id="SSF53613">
    <property type="entry name" value="Ribokinase-like"/>
    <property type="match status" value="1"/>
</dbReference>
<dbReference type="InterPro" id="IPR029056">
    <property type="entry name" value="Ribokinase-like"/>
</dbReference>
<evidence type="ECO:0000259" key="3">
    <source>
        <dbReference type="Pfam" id="PF00294"/>
    </source>
</evidence>
<evidence type="ECO:0000313" key="5">
    <source>
        <dbReference type="Proteomes" id="UP000229080"/>
    </source>
</evidence>
<gene>
    <name evidence="4" type="ORF">COT61_05460</name>
</gene>
<accession>A0A2H0WU63</accession>
<protein>
    <recommendedName>
        <fullName evidence="3">Carbohydrate kinase PfkB domain-containing protein</fullName>
    </recommendedName>
</protein>
<evidence type="ECO:0000256" key="2">
    <source>
        <dbReference type="ARBA" id="ARBA00022777"/>
    </source>
</evidence>
<proteinExistence type="predicted"/>
<dbReference type="PROSITE" id="PS00583">
    <property type="entry name" value="PFKB_KINASES_1"/>
    <property type="match status" value="1"/>
</dbReference>
<dbReference type="GO" id="GO:0016301">
    <property type="term" value="F:kinase activity"/>
    <property type="evidence" value="ECO:0007669"/>
    <property type="project" value="UniProtKB-KW"/>
</dbReference>
<dbReference type="InterPro" id="IPR002173">
    <property type="entry name" value="Carboh/pur_kinase_PfkB_CS"/>
</dbReference>
<dbReference type="AlphaFoldDB" id="A0A2H0WU63"/>
<reference evidence="5" key="1">
    <citation type="submission" date="2017-09" db="EMBL/GenBank/DDBJ databases">
        <title>Depth-based differentiation of microbial function through sediment-hosted aquifers and enrichment of novel symbionts in the deep terrestrial subsurface.</title>
        <authorList>
            <person name="Probst A.J."/>
            <person name="Ladd B."/>
            <person name="Jarett J.K."/>
            <person name="Geller-Mcgrath D.E."/>
            <person name="Sieber C.M.K."/>
            <person name="Emerson J.B."/>
            <person name="Anantharaman K."/>
            <person name="Thomas B.C."/>
            <person name="Malmstrom R."/>
            <person name="Stieglmeier M."/>
            <person name="Klingl A."/>
            <person name="Woyke T."/>
            <person name="Ryan C.M."/>
            <person name="Banfield J.F."/>
        </authorList>
    </citation>
    <scope>NUCLEOTIDE SEQUENCE [LARGE SCALE GENOMIC DNA]</scope>
</reference>
<dbReference type="PANTHER" id="PTHR10584:SF166">
    <property type="entry name" value="RIBOKINASE"/>
    <property type="match status" value="1"/>
</dbReference>
<organism evidence="4 5">
    <name type="scientific">Candidatus Portnoybacteria bacterium CG09_land_8_20_14_0_10_44_13</name>
    <dbReference type="NCBI Taxonomy" id="1974811"/>
    <lineage>
        <taxon>Bacteria</taxon>
        <taxon>Candidatus Portnoyibacteriota</taxon>
    </lineage>
</organism>
<dbReference type="Pfam" id="PF00294">
    <property type="entry name" value="PfkB"/>
    <property type="match status" value="1"/>
</dbReference>
<dbReference type="EMBL" id="PEZF01000190">
    <property type="protein sequence ID" value="PIS16151.1"/>
    <property type="molecule type" value="Genomic_DNA"/>
</dbReference>
<feature type="domain" description="Carbohydrate kinase PfkB" evidence="3">
    <location>
        <begin position="45"/>
        <end position="326"/>
    </location>
</feature>
<sequence length="346" mass="37335">MTNRKNMFDVVTFGSATRDIFVRSKDFKIIESLDFVTGKGLAINAGSKVYVDELIFASGGGGTNTAATFTSQGLKVAYVGLVGNDSSGKEVVAELKKLGVIYDFIKDTDGADTPVSIILSAPKRERSILVYEGASHLLTKEDILWEKIKSAKWFYISGLSGESSKVFPEIINFAKPQRKTSGFLRGKENNIKLAVNPGHDQLTKDLNLLKSLLNKIDILIVNQEEASIITGIDYQNEEKLFKKLDELVDGIVVMSKGPDGVAVSDGKVIYRAGIPNSGYVDRTGSGDAFGSGFVSAIMQGKSIELAIQLGTANATSVVQKIGAKNGILKKGEWGEWERVGVTKTPI</sequence>
<keyword evidence="2" id="KW-0418">Kinase</keyword>
<evidence type="ECO:0000256" key="1">
    <source>
        <dbReference type="ARBA" id="ARBA00022679"/>
    </source>
</evidence>
<name>A0A2H0WU63_9BACT</name>
<dbReference type="Proteomes" id="UP000229080">
    <property type="component" value="Unassembled WGS sequence"/>
</dbReference>